<dbReference type="HOGENOM" id="CLU_097806_7_3_7"/>
<dbReference type="EMBL" id="CP000112">
    <property type="protein sequence ID" value="ABB37548.1"/>
    <property type="molecule type" value="Genomic_DNA"/>
</dbReference>
<evidence type="ECO:0000256" key="2">
    <source>
        <dbReference type="ARBA" id="ARBA00023125"/>
    </source>
</evidence>
<gene>
    <name evidence="5" type="ordered locus">Dde_0747</name>
</gene>
<evidence type="ECO:0000259" key="4">
    <source>
        <dbReference type="PROSITE" id="PS50987"/>
    </source>
</evidence>
<keyword evidence="1" id="KW-0805">Transcription regulation</keyword>
<evidence type="ECO:0000256" key="1">
    <source>
        <dbReference type="ARBA" id="ARBA00023015"/>
    </source>
</evidence>
<dbReference type="InterPro" id="IPR011991">
    <property type="entry name" value="ArsR-like_HTH"/>
</dbReference>
<organism evidence="5 6">
    <name type="scientific">Oleidesulfovibrio alaskensis (strain ATCC BAA-1058 / DSM 17464 / G20)</name>
    <name type="common">Desulfovibrio alaskensis</name>
    <dbReference type="NCBI Taxonomy" id="207559"/>
    <lineage>
        <taxon>Bacteria</taxon>
        <taxon>Pseudomonadati</taxon>
        <taxon>Thermodesulfobacteriota</taxon>
        <taxon>Desulfovibrionia</taxon>
        <taxon>Desulfovibrionales</taxon>
        <taxon>Desulfovibrionaceae</taxon>
        <taxon>Oleidesulfovibrio</taxon>
    </lineage>
</organism>
<dbReference type="CDD" id="cd00090">
    <property type="entry name" value="HTH_ARSR"/>
    <property type="match status" value="1"/>
</dbReference>
<keyword evidence="3" id="KW-0804">Transcription</keyword>
<evidence type="ECO:0000256" key="3">
    <source>
        <dbReference type="ARBA" id="ARBA00023163"/>
    </source>
</evidence>
<dbReference type="Gene3D" id="1.10.10.10">
    <property type="entry name" value="Winged helix-like DNA-binding domain superfamily/Winged helix DNA-binding domain"/>
    <property type="match status" value="1"/>
</dbReference>
<keyword evidence="2" id="KW-0238">DNA-binding</keyword>
<dbReference type="KEGG" id="dde:Dde_0747"/>
<dbReference type="InterPro" id="IPR001845">
    <property type="entry name" value="HTH_ArsR_DNA-bd_dom"/>
</dbReference>
<dbReference type="PROSITE" id="PS50987">
    <property type="entry name" value="HTH_ARSR_2"/>
    <property type="match status" value="1"/>
</dbReference>
<keyword evidence="6" id="KW-1185">Reference proteome</keyword>
<dbReference type="PROSITE" id="PS00846">
    <property type="entry name" value="HTH_ARSR_1"/>
    <property type="match status" value="1"/>
</dbReference>
<protein>
    <submittedName>
        <fullName evidence="5">Regulatory protein ArsR</fullName>
    </submittedName>
</protein>
<dbReference type="eggNOG" id="COG0640">
    <property type="taxonomic scope" value="Bacteria"/>
</dbReference>
<dbReference type="InterPro" id="IPR036390">
    <property type="entry name" value="WH_DNA-bd_sf"/>
</dbReference>
<evidence type="ECO:0000313" key="6">
    <source>
        <dbReference type="Proteomes" id="UP000002710"/>
    </source>
</evidence>
<dbReference type="RefSeq" id="WP_011366822.1">
    <property type="nucleotide sequence ID" value="NC_007519.1"/>
</dbReference>
<dbReference type="InterPro" id="IPR036388">
    <property type="entry name" value="WH-like_DNA-bd_sf"/>
</dbReference>
<reference evidence="5 6" key="1">
    <citation type="journal article" date="2011" name="J. Bacteriol.">
        <title>Complete genome sequence and updated annotation of Desulfovibrio alaskensis G20.</title>
        <authorList>
            <person name="Hauser L.J."/>
            <person name="Land M.L."/>
            <person name="Brown S.D."/>
            <person name="Larimer F."/>
            <person name="Keller K.L."/>
            <person name="Rapp-Giles B.J."/>
            <person name="Price M.N."/>
            <person name="Lin M."/>
            <person name="Bruce D.C."/>
            <person name="Detter J.C."/>
            <person name="Tapia R."/>
            <person name="Han C.S."/>
            <person name="Goodwin L.A."/>
            <person name="Cheng J.F."/>
            <person name="Pitluck S."/>
            <person name="Copeland A."/>
            <person name="Lucas S."/>
            <person name="Nolan M."/>
            <person name="Lapidus A.L."/>
            <person name="Palumbo A.V."/>
            <person name="Wall J.D."/>
        </authorList>
    </citation>
    <scope>NUCLEOTIDE SEQUENCE [LARGE SCALE GENOMIC DNA]</scope>
    <source>
        <strain evidence="6">ATCC BAA 1058 / DSM 17464 / G20</strain>
    </source>
</reference>
<dbReference type="AlphaFoldDB" id="Q314U8"/>
<dbReference type="NCBIfam" id="NF033788">
    <property type="entry name" value="HTH_metalloreg"/>
    <property type="match status" value="1"/>
</dbReference>
<name>Q314U8_OLEA2</name>
<dbReference type="PANTHER" id="PTHR43132">
    <property type="entry name" value="ARSENICAL RESISTANCE OPERON REPRESSOR ARSR-RELATED"/>
    <property type="match status" value="1"/>
</dbReference>
<dbReference type="InterPro" id="IPR018334">
    <property type="entry name" value="ArsR_HTH"/>
</dbReference>
<dbReference type="STRING" id="207559.Dde_0747"/>
<dbReference type="PRINTS" id="PR00778">
    <property type="entry name" value="HTHARSR"/>
</dbReference>
<dbReference type="Pfam" id="PF01022">
    <property type="entry name" value="HTH_5"/>
    <property type="match status" value="1"/>
</dbReference>
<dbReference type="GO" id="GO:0003700">
    <property type="term" value="F:DNA-binding transcription factor activity"/>
    <property type="evidence" value="ECO:0007669"/>
    <property type="project" value="InterPro"/>
</dbReference>
<dbReference type="Proteomes" id="UP000002710">
    <property type="component" value="Chromosome"/>
</dbReference>
<proteinExistence type="predicted"/>
<evidence type="ECO:0000313" key="5">
    <source>
        <dbReference type="EMBL" id="ABB37548.1"/>
    </source>
</evidence>
<dbReference type="SUPFAM" id="SSF46785">
    <property type="entry name" value="Winged helix' DNA-binding domain"/>
    <property type="match status" value="1"/>
</dbReference>
<sequence>MRDDPPICRHHCEHTDTVNKVRAAMAPEEELSALAELFKVLGDRTRARILEALAVSELCVCDLAAILCLSQSAVSHQLRLLRATKLVRYRKEGKNVFYSLDDEHVRQLFRQALEHVQEER</sequence>
<dbReference type="GO" id="GO:0003677">
    <property type="term" value="F:DNA binding"/>
    <property type="evidence" value="ECO:0007669"/>
    <property type="project" value="UniProtKB-KW"/>
</dbReference>
<feature type="domain" description="HTH arsR-type" evidence="4">
    <location>
        <begin position="26"/>
        <end position="120"/>
    </location>
</feature>
<accession>Q314U8</accession>
<dbReference type="InterPro" id="IPR051011">
    <property type="entry name" value="Metal_resp_trans_reg"/>
</dbReference>
<dbReference type="SMART" id="SM00418">
    <property type="entry name" value="HTH_ARSR"/>
    <property type="match status" value="1"/>
</dbReference>
<dbReference type="PANTHER" id="PTHR43132:SF6">
    <property type="entry name" value="HTH-TYPE TRANSCRIPTIONAL REPRESSOR CZRA"/>
    <property type="match status" value="1"/>
</dbReference>